<feature type="compositionally biased region" description="Basic and acidic residues" evidence="1">
    <location>
        <begin position="331"/>
        <end position="341"/>
    </location>
</feature>
<comment type="caution">
    <text evidence="2">The sequence shown here is derived from an EMBL/GenBank/DDBJ whole genome shotgun (WGS) entry which is preliminary data.</text>
</comment>
<proteinExistence type="predicted"/>
<dbReference type="Proteomes" id="UP000518752">
    <property type="component" value="Unassembled WGS sequence"/>
</dbReference>
<feature type="compositionally biased region" description="Polar residues" evidence="1">
    <location>
        <begin position="176"/>
        <end position="188"/>
    </location>
</feature>
<dbReference type="EMBL" id="JAACJN010000017">
    <property type="protein sequence ID" value="KAF5390120.1"/>
    <property type="molecule type" value="Genomic_DNA"/>
</dbReference>
<evidence type="ECO:0000256" key="1">
    <source>
        <dbReference type="SAM" id="MobiDB-lite"/>
    </source>
</evidence>
<sequence length="341" mass="36573">MNDVQRTKMKQLVEDPHISSCIDEWMSLANCTEPRIAFEVAYFYQWTFDKDALKGSPMEVASKLGEIAVLYDVVCLLLEDPSFNNASPGNSSSDGGSVIQSQEVHQGSNATMSPPTSSELNEAIDKGVANESTPLAGSPIATLPLVGATGQENKAPESKSNVTKGKGKGKVIEDTVNTSTSKNRSVASGQDLGDSGLKYPVLSSSSRQDPNVVETVYQTIEQKSIRTSEASTTTTPSPPNVERTKRTLKRKLGSVKTYDQSSSERNNASTEGRASGSLRDSGNDMSPERPPSSSPLTLPQSNSPARPEPRGLAVPPMHSLAPPPRIRRSVRLVEKEEKGAK</sequence>
<feature type="region of interest" description="Disordered" evidence="1">
    <location>
        <begin position="176"/>
        <end position="341"/>
    </location>
</feature>
<evidence type="ECO:0000313" key="2">
    <source>
        <dbReference type="EMBL" id="KAF5390120.1"/>
    </source>
</evidence>
<organism evidence="2 3">
    <name type="scientific">Collybiopsis confluens</name>
    <dbReference type="NCBI Taxonomy" id="2823264"/>
    <lineage>
        <taxon>Eukaryota</taxon>
        <taxon>Fungi</taxon>
        <taxon>Dikarya</taxon>
        <taxon>Basidiomycota</taxon>
        <taxon>Agaricomycotina</taxon>
        <taxon>Agaricomycetes</taxon>
        <taxon>Agaricomycetidae</taxon>
        <taxon>Agaricales</taxon>
        <taxon>Marasmiineae</taxon>
        <taxon>Omphalotaceae</taxon>
        <taxon>Collybiopsis</taxon>
    </lineage>
</organism>
<dbReference type="OrthoDB" id="10665434at2759"/>
<evidence type="ECO:0000313" key="3">
    <source>
        <dbReference type="Proteomes" id="UP000518752"/>
    </source>
</evidence>
<feature type="compositionally biased region" description="Polar residues" evidence="1">
    <location>
        <begin position="257"/>
        <end position="284"/>
    </location>
</feature>
<protein>
    <submittedName>
        <fullName evidence="2">Uncharacterized protein</fullName>
    </submittedName>
</protein>
<name>A0A8H5HVU6_9AGAR</name>
<gene>
    <name evidence="2" type="ORF">D9757_003803</name>
</gene>
<feature type="region of interest" description="Disordered" evidence="1">
    <location>
        <begin position="150"/>
        <end position="169"/>
    </location>
</feature>
<keyword evidence="3" id="KW-1185">Reference proteome</keyword>
<accession>A0A8H5HVU6</accession>
<dbReference type="AlphaFoldDB" id="A0A8H5HVU6"/>
<feature type="compositionally biased region" description="Low complexity" evidence="1">
    <location>
        <begin position="294"/>
        <end position="304"/>
    </location>
</feature>
<reference evidence="2 3" key="1">
    <citation type="journal article" date="2020" name="ISME J.">
        <title>Uncovering the hidden diversity of litter-decomposition mechanisms in mushroom-forming fungi.</title>
        <authorList>
            <person name="Floudas D."/>
            <person name="Bentzer J."/>
            <person name="Ahren D."/>
            <person name="Johansson T."/>
            <person name="Persson P."/>
            <person name="Tunlid A."/>
        </authorList>
    </citation>
    <scope>NUCLEOTIDE SEQUENCE [LARGE SCALE GENOMIC DNA]</scope>
    <source>
        <strain evidence="2 3">CBS 406.79</strain>
    </source>
</reference>